<accession>A0A8K0JCU2</accession>
<evidence type="ECO:0000313" key="1">
    <source>
        <dbReference type="EMBL" id="KAG5930342.1"/>
    </source>
</evidence>
<sequence length="460" mass="52063">MGALLSTAKGRETPVESLGLVFQAMSAAVLTLNAEGRLVVELLTGEMADIMERMRYNLLDHRLSSTKNGSKPDPTLFPCKFDSVHMSNIPRDSFRDYIGGHLTTFLASRPLLEEDKLSSLHFNNLLNPPEFQDHNAFQSEYLLMYDMDRIRRHFLLARRPGEVTEEQLPPMFRGVISPFAFESYMVWDRVAQKKMAFQELMPKAEFEKWMYGHLLKICLPFPRPASSGSPVYAPLNLTTIIRLMIAMFEVGYPAHWLLGILSSMCSGVITTSARPPKKRVCDASDVDAKHPVQQSTIYAWVPELTTLVSLWHRLLPFGIDSLNASLVTLDNICQYSVAFPPFFAESNRYPHFTLLFWNTEVANAEGPPQGHYALFQDGEGGDCSTSAKAIRENGVVFVTAFRYHFRSRTASFWMRSDVVEKMRAGKWRAFIWRTDTWTSVTEGVDVSSGLVAGERWTGSM</sequence>
<evidence type="ECO:0000313" key="2">
    <source>
        <dbReference type="Proteomes" id="UP000811619"/>
    </source>
</evidence>
<protein>
    <submittedName>
        <fullName evidence="1">Uncharacterized protein</fullName>
    </submittedName>
</protein>
<comment type="caution">
    <text evidence="1">The sequence shown here is derived from an EMBL/GenBank/DDBJ whole genome shotgun (WGS) entry which is preliminary data.</text>
</comment>
<organism evidence="1 2">
    <name type="scientific">Claviceps africana</name>
    <dbReference type="NCBI Taxonomy" id="83212"/>
    <lineage>
        <taxon>Eukaryota</taxon>
        <taxon>Fungi</taxon>
        <taxon>Dikarya</taxon>
        <taxon>Ascomycota</taxon>
        <taxon>Pezizomycotina</taxon>
        <taxon>Sordariomycetes</taxon>
        <taxon>Hypocreomycetidae</taxon>
        <taxon>Hypocreales</taxon>
        <taxon>Clavicipitaceae</taxon>
        <taxon>Claviceps</taxon>
    </lineage>
</organism>
<keyword evidence="2" id="KW-1185">Reference proteome</keyword>
<gene>
    <name evidence="1" type="ORF">E4U42_001857</name>
</gene>
<dbReference type="AlphaFoldDB" id="A0A8K0JCU2"/>
<reference evidence="1" key="1">
    <citation type="journal article" date="2020" name="bioRxiv">
        <title>Whole genome comparisons of ergot fungi reveals the divergence and evolution of species within the genus Claviceps are the result of varying mechanisms driving genome evolution and host range expansion.</title>
        <authorList>
            <person name="Wyka S.A."/>
            <person name="Mondo S.J."/>
            <person name="Liu M."/>
            <person name="Dettman J."/>
            <person name="Nalam V."/>
            <person name="Broders K.D."/>
        </authorList>
    </citation>
    <scope>NUCLEOTIDE SEQUENCE</scope>
    <source>
        <strain evidence="1">CCC 489</strain>
    </source>
</reference>
<name>A0A8K0JCU2_9HYPO</name>
<dbReference type="EMBL" id="SRPY01000016">
    <property type="protein sequence ID" value="KAG5930342.1"/>
    <property type="molecule type" value="Genomic_DNA"/>
</dbReference>
<proteinExistence type="predicted"/>
<dbReference type="Proteomes" id="UP000811619">
    <property type="component" value="Unassembled WGS sequence"/>
</dbReference>
<dbReference type="OrthoDB" id="2423701at2759"/>